<accession>A0ABT7SHF7</accession>
<evidence type="ECO:0000313" key="9">
    <source>
        <dbReference type="Proteomes" id="UP001529338"/>
    </source>
</evidence>
<evidence type="ECO:0000256" key="3">
    <source>
        <dbReference type="ARBA" id="ARBA00022692"/>
    </source>
</evidence>
<name>A0ABT7SHF7_9CELL</name>
<feature type="transmembrane region" description="Helical" evidence="6">
    <location>
        <begin position="311"/>
        <end position="333"/>
    </location>
</feature>
<feature type="transmembrane region" description="Helical" evidence="6">
    <location>
        <begin position="519"/>
        <end position="540"/>
    </location>
</feature>
<feature type="transmembrane region" description="Helical" evidence="6">
    <location>
        <begin position="387"/>
        <end position="411"/>
    </location>
</feature>
<keyword evidence="2" id="KW-1003">Cell membrane</keyword>
<comment type="caution">
    <text evidence="8">The sequence shown here is derived from an EMBL/GenBank/DDBJ whole genome shotgun (WGS) entry which is preliminary data.</text>
</comment>
<protein>
    <recommendedName>
        <fullName evidence="7">ABC3 transporter permease C-terminal domain-containing protein</fullName>
    </recommendedName>
</protein>
<evidence type="ECO:0000256" key="2">
    <source>
        <dbReference type="ARBA" id="ARBA00022475"/>
    </source>
</evidence>
<evidence type="ECO:0000256" key="6">
    <source>
        <dbReference type="SAM" id="Phobius"/>
    </source>
</evidence>
<keyword evidence="3 6" id="KW-0812">Transmembrane</keyword>
<dbReference type="Proteomes" id="UP001529338">
    <property type="component" value="Unassembled WGS sequence"/>
</dbReference>
<sequence length="911" mass="92516">MRVAWRRARADLWPLLVTVLVVALTVGLTDAVPRLLTSRSDAAVRDAVERADPPADLVVTSTYGAGMSNPESGEAETRAGVDDAAVRIQQAMPRSLRPLLGPPAADATSIDLTLSTPKVPSGGVLWMTYLWAGGEPAVRWTSGAAPGPGADGTVRLGLSGAVARVLGVGAGDRFEAKKPDHTVVPVLVTGVFEPQDPHDRVWAARPEVLEPRIVGPDGAPTTVVAGLLSAASLPPARAALEPDGVTRTFRFPVDARALDYAGSRAIVQKLAALESSPDRLNAPGPEPRLTTRLGDVLTQARQRVSATWSQAMVVLAGLAGAAVLVLLVSADLLARRRSTALRTLRARGRSLTDIAARSAAESAVVVGAGAAVGLALGAAAARGPVTWPWVVVVVVAGVLAPPAFATVTAARSEARRVPTDRHRRRMAQRVRTVRRLSVEAALVVLALAALAALRHRGVVSLSGPADLALAAAPVLVAAAGALLLWRAVPPLLGGALRVARRSRRAGGLLALARARSTGAVLPFVALVVVTTLVALCGALAGTARAGQTDGSWDSVGADALVRTPTPSSTLPDVAARLAAARGVDAVAVGRVQARANLFDAPGVDTVRVLAVDPRAYGELLARTRFGAAPQLATLAGASREAATRTEPGPLPALVPTSLVGAHPSLRWAGVTVDLAPVGPAPALPAQQPDGSSAAPTVVVDRTALAAVARAVAAARAAQTGVTLVGPESPVADPDTIWAVGPGAAAAARAVAPTGADVVGRAQWLADRRADPLAGGLLALVALVALVCAGLAAVVVVLDAAATAPDRARSLATARVLGLRGRDAARVATGELLPPTLVAAVGGVLLGVLLVGAIVAPLALRLVTGQAGDPGVVLPWWAVVPVALLTATVVAVVAVESSARRRERLGQVLRVR</sequence>
<evidence type="ECO:0000256" key="1">
    <source>
        <dbReference type="ARBA" id="ARBA00004651"/>
    </source>
</evidence>
<keyword evidence="4 6" id="KW-1133">Transmembrane helix</keyword>
<reference evidence="8 9" key="1">
    <citation type="submission" date="2023-06" db="EMBL/GenBank/DDBJ databases">
        <title>Cellulomonas sp. MW4 Whole genome sequence.</title>
        <authorList>
            <person name="Park S."/>
        </authorList>
    </citation>
    <scope>NUCLEOTIDE SEQUENCE [LARGE SCALE GENOMIC DNA]</scope>
    <source>
        <strain evidence="8 9">MW4</strain>
    </source>
</reference>
<comment type="subcellular location">
    <subcellularLocation>
        <location evidence="1">Cell membrane</location>
        <topology evidence="1">Multi-pass membrane protein</topology>
    </subcellularLocation>
</comment>
<feature type="transmembrane region" description="Helical" evidence="6">
    <location>
        <begin position="875"/>
        <end position="894"/>
    </location>
</feature>
<organism evidence="8 9">
    <name type="scientific">Cellulomonas alba</name>
    <dbReference type="NCBI Taxonomy" id="3053467"/>
    <lineage>
        <taxon>Bacteria</taxon>
        <taxon>Bacillati</taxon>
        <taxon>Actinomycetota</taxon>
        <taxon>Actinomycetes</taxon>
        <taxon>Micrococcales</taxon>
        <taxon>Cellulomonadaceae</taxon>
        <taxon>Cellulomonas</taxon>
    </lineage>
</organism>
<feature type="transmembrane region" description="Helical" evidence="6">
    <location>
        <begin position="432"/>
        <end position="453"/>
    </location>
</feature>
<feature type="transmembrane region" description="Helical" evidence="6">
    <location>
        <begin position="831"/>
        <end position="855"/>
    </location>
</feature>
<gene>
    <name evidence="8" type="ORF">QRT04_08590</name>
</gene>
<feature type="transmembrane region" description="Helical" evidence="6">
    <location>
        <begin position="354"/>
        <end position="381"/>
    </location>
</feature>
<dbReference type="InterPro" id="IPR003838">
    <property type="entry name" value="ABC3_permease_C"/>
</dbReference>
<proteinExistence type="predicted"/>
<evidence type="ECO:0000256" key="5">
    <source>
        <dbReference type="ARBA" id="ARBA00023136"/>
    </source>
</evidence>
<dbReference type="RefSeq" id="WP_289454802.1">
    <property type="nucleotide sequence ID" value="NZ_JAUCGQ010000001.1"/>
</dbReference>
<evidence type="ECO:0000313" key="8">
    <source>
        <dbReference type="EMBL" id="MDM7854987.1"/>
    </source>
</evidence>
<evidence type="ECO:0000256" key="4">
    <source>
        <dbReference type="ARBA" id="ARBA00022989"/>
    </source>
</evidence>
<feature type="transmembrane region" description="Helical" evidence="6">
    <location>
        <begin position="776"/>
        <end position="800"/>
    </location>
</feature>
<keyword evidence="5 6" id="KW-0472">Membrane</keyword>
<keyword evidence="9" id="KW-1185">Reference proteome</keyword>
<dbReference type="EMBL" id="JAUCGQ010000001">
    <property type="protein sequence ID" value="MDM7854987.1"/>
    <property type="molecule type" value="Genomic_DNA"/>
</dbReference>
<evidence type="ECO:0000259" key="7">
    <source>
        <dbReference type="Pfam" id="PF02687"/>
    </source>
</evidence>
<feature type="domain" description="ABC3 transporter permease C-terminal" evidence="7">
    <location>
        <begin position="782"/>
        <end position="894"/>
    </location>
</feature>
<dbReference type="Pfam" id="PF02687">
    <property type="entry name" value="FtsX"/>
    <property type="match status" value="1"/>
</dbReference>
<feature type="transmembrane region" description="Helical" evidence="6">
    <location>
        <begin position="473"/>
        <end position="498"/>
    </location>
</feature>